<feature type="region of interest" description="Disordered" evidence="1">
    <location>
        <begin position="324"/>
        <end position="352"/>
    </location>
</feature>
<dbReference type="PANTHER" id="PTHR21521">
    <property type="entry name" value="AMUN, ISOFORM A"/>
    <property type="match status" value="1"/>
</dbReference>
<protein>
    <submittedName>
        <fullName evidence="2">Uncharacterized protein</fullName>
    </submittedName>
</protein>
<evidence type="ECO:0000313" key="2">
    <source>
        <dbReference type="EMBL" id="CAE0776075.1"/>
    </source>
</evidence>
<dbReference type="EMBL" id="HBIZ01044883">
    <property type="protein sequence ID" value="CAE0776075.1"/>
    <property type="molecule type" value="Transcribed_RNA"/>
</dbReference>
<feature type="compositionally biased region" description="Polar residues" evidence="1">
    <location>
        <begin position="302"/>
        <end position="311"/>
    </location>
</feature>
<proteinExistence type="predicted"/>
<feature type="compositionally biased region" description="Low complexity" evidence="1">
    <location>
        <begin position="269"/>
        <end position="278"/>
    </location>
</feature>
<dbReference type="PANTHER" id="PTHR21521:SF0">
    <property type="entry name" value="AMUN, ISOFORM A"/>
    <property type="match status" value="1"/>
</dbReference>
<reference evidence="2" key="1">
    <citation type="submission" date="2021-01" db="EMBL/GenBank/DDBJ databases">
        <authorList>
            <person name="Corre E."/>
            <person name="Pelletier E."/>
            <person name="Niang G."/>
            <person name="Scheremetjew M."/>
            <person name="Finn R."/>
            <person name="Kale V."/>
            <person name="Holt S."/>
            <person name="Cochrane G."/>
            <person name="Meng A."/>
            <person name="Brown T."/>
            <person name="Cohen L."/>
        </authorList>
    </citation>
    <scope>NUCLEOTIDE SEQUENCE</scope>
    <source>
        <strain evidence="2">CCMP645</strain>
    </source>
</reference>
<feature type="region of interest" description="Disordered" evidence="1">
    <location>
        <begin position="269"/>
        <end position="312"/>
    </location>
</feature>
<feature type="compositionally biased region" description="Basic residues" evidence="1">
    <location>
        <begin position="340"/>
        <end position="352"/>
    </location>
</feature>
<evidence type="ECO:0000256" key="1">
    <source>
        <dbReference type="SAM" id="MobiDB-lite"/>
    </source>
</evidence>
<dbReference type="AlphaFoldDB" id="A0A7S4BT59"/>
<name>A0A7S4BT59_CHRCT</name>
<organism evidence="2">
    <name type="scientific">Chrysotila carterae</name>
    <name type="common">Marine alga</name>
    <name type="synonym">Syracosphaera carterae</name>
    <dbReference type="NCBI Taxonomy" id="13221"/>
    <lineage>
        <taxon>Eukaryota</taxon>
        <taxon>Haptista</taxon>
        <taxon>Haptophyta</taxon>
        <taxon>Prymnesiophyceae</taxon>
        <taxon>Isochrysidales</taxon>
        <taxon>Isochrysidaceae</taxon>
        <taxon>Chrysotila</taxon>
    </lineage>
</organism>
<sequence length="352" mass="35668">MAPKRSSDGLRVGSRAAAALYASDDAAQWSKTLSQYEAAVAAVAQSKGGPLAKKLTQNDRWWRTELPAELERTGLLTSAALVRAAEWKLTRGPMRPLLNLIKGNSAEAVADAWRDALAALAAVPADKLRSGGDGSGCGGGGADGGSGGGGGGGGGGDGGDVDIVAVAVAAVSALSSRLSGIGPATASALVAAHAPALCPFMSDEAVEGCGLPRKYDLPTYSALAQRLQTKARGLGPEWTAELVGRALWTAATAHAHGIEVTGPPLSNNLPANLPANLPDNPPYSLADNLADKVPSERPTNPPKGQSGTLVTSPVDLSAIVKPKAKTENAAPVVSTARASTRLKRRRAVSQCA</sequence>
<accession>A0A7S4BT59</accession>
<gene>
    <name evidence="2" type="ORF">PCAR00345_LOCUS28711</name>
</gene>